<evidence type="ECO:0000256" key="4">
    <source>
        <dbReference type="ARBA" id="ARBA00022989"/>
    </source>
</evidence>
<evidence type="ECO:0000256" key="1">
    <source>
        <dbReference type="ARBA" id="ARBA00004651"/>
    </source>
</evidence>
<comment type="subcellular location">
    <subcellularLocation>
        <location evidence="1">Cell membrane</location>
        <topology evidence="1">Multi-pass membrane protein</topology>
    </subcellularLocation>
</comment>
<dbReference type="Pfam" id="PF00482">
    <property type="entry name" value="T2SSF"/>
    <property type="match status" value="1"/>
</dbReference>
<dbReference type="GO" id="GO:0005886">
    <property type="term" value="C:plasma membrane"/>
    <property type="evidence" value="ECO:0007669"/>
    <property type="project" value="UniProtKB-SubCell"/>
</dbReference>
<dbReference type="AlphaFoldDB" id="A0A094QS53"/>
<evidence type="ECO:0000256" key="5">
    <source>
        <dbReference type="ARBA" id="ARBA00023136"/>
    </source>
</evidence>
<dbReference type="PANTHER" id="PTHR35007">
    <property type="entry name" value="INTEGRAL MEMBRANE PROTEIN-RELATED"/>
    <property type="match status" value="1"/>
</dbReference>
<sequence length="179" mass="19342">MIGVGPVVGSALAIGAFLVPVARHRSQQLSIQSARRQSVPELVDLFRLAVGAGRSVHQVVDVVEPYAPEVFASTLTEVRRRVALGQRFGDALDAFDELGEPVRPLVASLRAAAFDGVALGPALERVAVDARLQRRRWAEINARKLPVQLLFPLVLCILPAFGLLAIVPLVMTSLSSLHW</sequence>
<keyword evidence="4 6" id="KW-1133">Transmembrane helix</keyword>
<keyword evidence="3 6" id="KW-0812">Transmembrane</keyword>
<evidence type="ECO:0000256" key="3">
    <source>
        <dbReference type="ARBA" id="ARBA00022692"/>
    </source>
</evidence>
<evidence type="ECO:0000259" key="7">
    <source>
        <dbReference type="Pfam" id="PF00482"/>
    </source>
</evidence>
<feature type="transmembrane region" description="Helical" evidence="6">
    <location>
        <begin position="6"/>
        <end position="22"/>
    </location>
</feature>
<feature type="transmembrane region" description="Helical" evidence="6">
    <location>
        <begin position="149"/>
        <end position="171"/>
    </location>
</feature>
<keyword evidence="2" id="KW-1003">Cell membrane</keyword>
<reference evidence="8" key="1">
    <citation type="submission" date="2014-06" db="EMBL/GenBank/DDBJ databases">
        <title>Key roles for freshwater Actinobacteria revealed by deep metagenomic sequencing.</title>
        <authorList>
            <person name="Ghai R."/>
            <person name="Mizuno C.M."/>
            <person name="Picazo A."/>
            <person name="Camacho A."/>
            <person name="Rodriguez-Valera F."/>
        </authorList>
    </citation>
    <scope>NUCLEOTIDE SEQUENCE</scope>
</reference>
<keyword evidence="5 6" id="KW-0472">Membrane</keyword>
<evidence type="ECO:0000313" key="8">
    <source>
        <dbReference type="EMBL" id="KGA17491.1"/>
    </source>
</evidence>
<gene>
    <name evidence="8" type="ORF">GM51_10305</name>
</gene>
<name>A0A094QS53_9ZZZZ</name>
<dbReference type="EMBL" id="JNSL01000060">
    <property type="protein sequence ID" value="KGA17491.1"/>
    <property type="molecule type" value="Genomic_DNA"/>
</dbReference>
<dbReference type="PANTHER" id="PTHR35007:SF3">
    <property type="entry name" value="POSSIBLE CONSERVED ALANINE RICH MEMBRANE PROTEIN"/>
    <property type="match status" value="1"/>
</dbReference>
<accession>A0A094QS53</accession>
<evidence type="ECO:0000256" key="2">
    <source>
        <dbReference type="ARBA" id="ARBA00022475"/>
    </source>
</evidence>
<feature type="domain" description="Type II secretion system protein GspF" evidence="7">
    <location>
        <begin position="44"/>
        <end position="163"/>
    </location>
</feature>
<proteinExistence type="predicted"/>
<organism evidence="8">
    <name type="scientific">freshwater metagenome</name>
    <dbReference type="NCBI Taxonomy" id="449393"/>
    <lineage>
        <taxon>unclassified sequences</taxon>
        <taxon>metagenomes</taxon>
        <taxon>ecological metagenomes</taxon>
    </lineage>
</organism>
<evidence type="ECO:0000256" key="6">
    <source>
        <dbReference type="SAM" id="Phobius"/>
    </source>
</evidence>
<protein>
    <recommendedName>
        <fullName evidence="7">Type II secretion system protein GspF domain-containing protein</fullName>
    </recommendedName>
</protein>
<comment type="caution">
    <text evidence="8">The sequence shown here is derived from an EMBL/GenBank/DDBJ whole genome shotgun (WGS) entry which is preliminary data.</text>
</comment>
<dbReference type="InterPro" id="IPR018076">
    <property type="entry name" value="T2SS_GspF_dom"/>
</dbReference>